<evidence type="ECO:0000313" key="2">
    <source>
        <dbReference type="Proteomes" id="UP000507470"/>
    </source>
</evidence>
<proteinExistence type="predicted"/>
<keyword evidence="2" id="KW-1185">Reference proteome</keyword>
<name>A0A6J8AFU9_MYTCO</name>
<dbReference type="EMBL" id="CACVKT020001353">
    <property type="protein sequence ID" value="CAC5366969.1"/>
    <property type="molecule type" value="Genomic_DNA"/>
</dbReference>
<dbReference type="PANTHER" id="PTHR19446">
    <property type="entry name" value="REVERSE TRANSCRIPTASES"/>
    <property type="match status" value="1"/>
</dbReference>
<evidence type="ECO:0000313" key="1">
    <source>
        <dbReference type="EMBL" id="CAC5366969.1"/>
    </source>
</evidence>
<sequence length="265" mass="30628">MEKFTTIRDISSDHHLVIAKVKIKLAKGIKVEQKRIKNRFPILKDGQDLDIENEWEAGRYIIKEACEEVLRRKTNKKKDWMSHGTGIKKDKREYVNDLATEAEFAAYKGDIKTLYDITKTLSRRKTTKSKPVKDKDAKSITSLNHQMEKWNEYYIYVLNRPKPDQPVRVEPWEDLSIKTDNIKKYEVKKAIKSLKNGKSAGIDGIPPGAFKSGGNEIIEHMHKFLNKTWDEEKIPTEWIKGFLVKLPTKGDLGLYVALIPSALFI</sequence>
<protein>
    <recommendedName>
        <fullName evidence="3">Reverse transcriptase domain-containing protein</fullName>
    </recommendedName>
</protein>
<evidence type="ECO:0008006" key="3">
    <source>
        <dbReference type="Google" id="ProtNLM"/>
    </source>
</evidence>
<gene>
    <name evidence="1" type="ORF">MCOR_7051</name>
</gene>
<reference evidence="1 2" key="1">
    <citation type="submission" date="2020-06" db="EMBL/GenBank/DDBJ databases">
        <authorList>
            <person name="Li R."/>
            <person name="Bekaert M."/>
        </authorList>
    </citation>
    <scope>NUCLEOTIDE SEQUENCE [LARGE SCALE GENOMIC DNA]</scope>
    <source>
        <strain evidence="2">wild</strain>
    </source>
</reference>
<dbReference type="AlphaFoldDB" id="A0A6J8AFU9"/>
<dbReference type="OrthoDB" id="6123744at2759"/>
<organism evidence="1 2">
    <name type="scientific">Mytilus coruscus</name>
    <name type="common">Sea mussel</name>
    <dbReference type="NCBI Taxonomy" id="42192"/>
    <lineage>
        <taxon>Eukaryota</taxon>
        <taxon>Metazoa</taxon>
        <taxon>Spiralia</taxon>
        <taxon>Lophotrochozoa</taxon>
        <taxon>Mollusca</taxon>
        <taxon>Bivalvia</taxon>
        <taxon>Autobranchia</taxon>
        <taxon>Pteriomorphia</taxon>
        <taxon>Mytilida</taxon>
        <taxon>Mytiloidea</taxon>
        <taxon>Mytilidae</taxon>
        <taxon>Mytilinae</taxon>
        <taxon>Mytilus</taxon>
    </lineage>
</organism>
<dbReference type="Proteomes" id="UP000507470">
    <property type="component" value="Unassembled WGS sequence"/>
</dbReference>
<accession>A0A6J8AFU9</accession>